<organism evidence="6 7">
    <name type="scientific">Crenichthys baileyi</name>
    <name type="common">White River springfish</name>
    <dbReference type="NCBI Taxonomy" id="28760"/>
    <lineage>
        <taxon>Eukaryota</taxon>
        <taxon>Metazoa</taxon>
        <taxon>Chordata</taxon>
        <taxon>Craniata</taxon>
        <taxon>Vertebrata</taxon>
        <taxon>Euteleostomi</taxon>
        <taxon>Actinopterygii</taxon>
        <taxon>Neopterygii</taxon>
        <taxon>Teleostei</taxon>
        <taxon>Neoteleostei</taxon>
        <taxon>Acanthomorphata</taxon>
        <taxon>Ovalentaria</taxon>
        <taxon>Atherinomorphae</taxon>
        <taxon>Cyprinodontiformes</taxon>
        <taxon>Goodeidae</taxon>
        <taxon>Crenichthys</taxon>
    </lineage>
</organism>
<dbReference type="FunFam" id="4.10.280.10:FF:000013">
    <property type="entry name" value="Circadian locomoter output cycles protein kaput"/>
    <property type="match status" value="1"/>
</dbReference>
<accession>A0AAV9SP31</accession>
<dbReference type="Gene3D" id="4.10.280.10">
    <property type="entry name" value="Helix-loop-helix DNA-binding domain"/>
    <property type="match status" value="1"/>
</dbReference>
<gene>
    <name evidence="6" type="primary">NPAS2</name>
    <name evidence="6" type="ORF">CRENBAI_000233</name>
</gene>
<comment type="caution">
    <text evidence="6">The sequence shown here is derived from an EMBL/GenBank/DDBJ whole genome shotgun (WGS) entry which is preliminary data.</text>
</comment>
<feature type="domain" description="BHLH" evidence="5">
    <location>
        <begin position="36"/>
        <end position="88"/>
    </location>
</feature>
<dbReference type="Pfam" id="PF00010">
    <property type="entry name" value="HLH"/>
    <property type="match status" value="1"/>
</dbReference>
<dbReference type="SMART" id="SM00091">
    <property type="entry name" value="PAS"/>
    <property type="match status" value="1"/>
</dbReference>
<dbReference type="Pfam" id="PF00989">
    <property type="entry name" value="PAS"/>
    <property type="match status" value="1"/>
</dbReference>
<dbReference type="GO" id="GO:0000978">
    <property type="term" value="F:RNA polymerase II cis-regulatory region sequence-specific DNA binding"/>
    <property type="evidence" value="ECO:0007669"/>
    <property type="project" value="TreeGrafter"/>
</dbReference>
<dbReference type="CDD" id="cd19736">
    <property type="entry name" value="bHLH-PAS_PASD1"/>
    <property type="match status" value="1"/>
</dbReference>
<evidence type="ECO:0000256" key="2">
    <source>
        <dbReference type="ARBA" id="ARBA00023242"/>
    </source>
</evidence>
<dbReference type="InterPro" id="IPR035965">
    <property type="entry name" value="PAS-like_dom_sf"/>
</dbReference>
<evidence type="ECO:0000313" key="7">
    <source>
        <dbReference type="Proteomes" id="UP001311232"/>
    </source>
</evidence>
<sequence length="252" mass="28312">MDNLSDFGGPCPSTLRKWDTNSCVEDLMDEDEKDRAKRASRNKSEKKRRDQFNVLIKELCTMLQGQGHPRKMDKSTILQRTIDFLQKQKDITAQNEICDVKQDWKPSFLSNEEFTQLMLEALDGFLVALTTDGNIIYVSDSVSSLIGHLPSDMVDQNILNFLPEREHGEVYKLLSSHMLMTDPVAADFLDSEYPAQRSRCTIHVWVIMLKHSGRTKKRGAESSVSPANIRGFNGCPKAMSGAIVNSAGDPSV</sequence>
<protein>
    <submittedName>
        <fullName evidence="6">Neuronal PAS domain-containing protein 2</fullName>
    </submittedName>
</protein>
<feature type="region of interest" description="Disordered" evidence="3">
    <location>
        <begin position="29"/>
        <end position="48"/>
    </location>
</feature>
<dbReference type="AlphaFoldDB" id="A0AAV9SP31"/>
<dbReference type="CDD" id="cd00130">
    <property type="entry name" value="PAS"/>
    <property type="match status" value="1"/>
</dbReference>
<name>A0AAV9SP31_9TELE</name>
<feature type="domain" description="PAS" evidence="4">
    <location>
        <begin position="111"/>
        <end position="181"/>
    </location>
</feature>
<keyword evidence="7" id="KW-1185">Reference proteome</keyword>
<dbReference type="PANTHER" id="PTHR46055">
    <property type="entry name" value="CIRCADIAN LOCOMOTER OUTPUT CYCLES PROTEIN KAPUT"/>
    <property type="match status" value="1"/>
</dbReference>
<dbReference type="PROSITE" id="PS50888">
    <property type="entry name" value="BHLH"/>
    <property type="match status" value="1"/>
</dbReference>
<dbReference type="InterPro" id="IPR036638">
    <property type="entry name" value="HLH_DNA-bd_sf"/>
</dbReference>
<dbReference type="InterPro" id="IPR000014">
    <property type="entry name" value="PAS"/>
</dbReference>
<dbReference type="GO" id="GO:0046983">
    <property type="term" value="F:protein dimerization activity"/>
    <property type="evidence" value="ECO:0007669"/>
    <property type="project" value="InterPro"/>
</dbReference>
<dbReference type="InterPro" id="IPR011598">
    <property type="entry name" value="bHLH_dom"/>
</dbReference>
<reference evidence="6 7" key="1">
    <citation type="submission" date="2021-06" db="EMBL/GenBank/DDBJ databases">
        <authorList>
            <person name="Palmer J.M."/>
        </authorList>
    </citation>
    <scope>NUCLEOTIDE SEQUENCE [LARGE SCALE GENOMIC DNA]</scope>
    <source>
        <strain evidence="6 7">MEX-2019</strain>
        <tissue evidence="6">Muscle</tissue>
    </source>
</reference>
<dbReference type="GO" id="GO:1990513">
    <property type="term" value="C:CLOCK-BMAL transcription complex"/>
    <property type="evidence" value="ECO:0007669"/>
    <property type="project" value="TreeGrafter"/>
</dbReference>
<dbReference type="GO" id="GO:0032922">
    <property type="term" value="P:circadian regulation of gene expression"/>
    <property type="evidence" value="ECO:0007669"/>
    <property type="project" value="InterPro"/>
</dbReference>
<keyword evidence="2" id="KW-0539">Nucleus</keyword>
<proteinExistence type="predicted"/>
<dbReference type="SUPFAM" id="SSF47459">
    <property type="entry name" value="HLH, helix-loop-helix DNA-binding domain"/>
    <property type="match status" value="1"/>
</dbReference>
<dbReference type="PANTHER" id="PTHR46055:SF4">
    <property type="entry name" value="CIRCADIAN CLOCK PROTEIN PASD1"/>
    <property type="match status" value="1"/>
</dbReference>
<dbReference type="SUPFAM" id="SSF55785">
    <property type="entry name" value="PYP-like sensor domain (PAS domain)"/>
    <property type="match status" value="1"/>
</dbReference>
<dbReference type="SMART" id="SM00353">
    <property type="entry name" value="HLH"/>
    <property type="match status" value="1"/>
</dbReference>
<evidence type="ECO:0000259" key="4">
    <source>
        <dbReference type="PROSITE" id="PS50112"/>
    </source>
</evidence>
<dbReference type="GO" id="GO:0000981">
    <property type="term" value="F:DNA-binding transcription factor activity, RNA polymerase II-specific"/>
    <property type="evidence" value="ECO:0007669"/>
    <property type="project" value="InterPro"/>
</dbReference>
<evidence type="ECO:0000256" key="1">
    <source>
        <dbReference type="ARBA" id="ARBA00023108"/>
    </source>
</evidence>
<dbReference type="Proteomes" id="UP001311232">
    <property type="component" value="Unassembled WGS sequence"/>
</dbReference>
<dbReference type="Gene3D" id="3.30.450.20">
    <property type="entry name" value="PAS domain"/>
    <property type="match status" value="1"/>
</dbReference>
<dbReference type="NCBIfam" id="TIGR00229">
    <property type="entry name" value="sensory_box"/>
    <property type="match status" value="1"/>
</dbReference>
<keyword evidence="1" id="KW-0090">Biological rhythms</keyword>
<dbReference type="EMBL" id="JAHHUM010000092">
    <property type="protein sequence ID" value="KAK5622645.1"/>
    <property type="molecule type" value="Genomic_DNA"/>
</dbReference>
<dbReference type="InterPro" id="IPR047230">
    <property type="entry name" value="CLOCK-like"/>
</dbReference>
<feature type="compositionally biased region" description="Basic residues" evidence="3">
    <location>
        <begin position="36"/>
        <end position="46"/>
    </location>
</feature>
<dbReference type="InterPro" id="IPR013767">
    <property type="entry name" value="PAS_fold"/>
</dbReference>
<evidence type="ECO:0000259" key="5">
    <source>
        <dbReference type="PROSITE" id="PS50888"/>
    </source>
</evidence>
<evidence type="ECO:0000256" key="3">
    <source>
        <dbReference type="SAM" id="MobiDB-lite"/>
    </source>
</evidence>
<evidence type="ECO:0000313" key="6">
    <source>
        <dbReference type="EMBL" id="KAK5622645.1"/>
    </source>
</evidence>
<dbReference type="PROSITE" id="PS50112">
    <property type="entry name" value="PAS"/>
    <property type="match status" value="1"/>
</dbReference>